<organism evidence="5">
    <name type="scientific">bioreactor metagenome</name>
    <dbReference type="NCBI Taxonomy" id="1076179"/>
    <lineage>
        <taxon>unclassified sequences</taxon>
        <taxon>metagenomes</taxon>
        <taxon>ecological metagenomes</taxon>
    </lineage>
</organism>
<sequence>MAKTLLKNADILMSNGVIEKGDILIDGSIIAAIGIMPSDCKVDKMIDCTDKLAIPGLVNTHTHAAMTLFRSFADDMLLMDWLQQKIWPAEAKLTADDVYWGTMLAIAEMLKSGTTTFADMYFFMPEVAKAVAESGIRAVLARGMAGVAPTAESALVESEAFYNQFHNASDGRIKVMIGPHAPYTCPPDYLKKVVSLAGRLGAEIHIHLSETLDEVKNCEQEYKMSPIKLMDQLGVLDCGVLAAHCVHVTEDDINIMKQKNVRVAHNPGSNMKLASGIAPIPQMLKTGLVIGLGTDGASSNNNLDMLEEIRLVATLHKANTLNPLVVPAGEAVRMATSGGARALGLEKAIGAIEVGLKADIVLMDMSGLHWYPRYDKLSLLAYSAGQGDVDTVIVNGDILVEKRQLTTIDEEQLKFEVQNRGIRLTSLT</sequence>
<proteinExistence type="inferred from homology"/>
<reference evidence="5" key="1">
    <citation type="submission" date="2019-08" db="EMBL/GenBank/DDBJ databases">
        <authorList>
            <person name="Kucharzyk K."/>
            <person name="Murdoch R.W."/>
            <person name="Higgins S."/>
            <person name="Loffler F."/>
        </authorList>
    </citation>
    <scope>NUCLEOTIDE SEQUENCE</scope>
</reference>
<evidence type="ECO:0000313" key="5">
    <source>
        <dbReference type="EMBL" id="MPL60544.1"/>
    </source>
</evidence>
<dbReference type="Pfam" id="PF01979">
    <property type="entry name" value="Amidohydro_1"/>
    <property type="match status" value="1"/>
</dbReference>
<keyword evidence="2 5" id="KW-0378">Hydrolase</keyword>
<dbReference type="GO" id="GO:0046872">
    <property type="term" value="F:metal ion binding"/>
    <property type="evidence" value="ECO:0007669"/>
    <property type="project" value="UniProtKB-KW"/>
</dbReference>
<comment type="caution">
    <text evidence="5">The sequence shown here is derived from an EMBL/GenBank/DDBJ whole genome shotgun (WGS) entry which is preliminary data.</text>
</comment>
<accession>A0A644T123</accession>
<dbReference type="HAMAP" id="MF_01281">
    <property type="entry name" value="MTA_SAH_deamin"/>
    <property type="match status" value="1"/>
</dbReference>
<dbReference type="SUPFAM" id="SSF51556">
    <property type="entry name" value="Metallo-dependent hydrolases"/>
    <property type="match status" value="1"/>
</dbReference>
<dbReference type="GO" id="GO:0050270">
    <property type="term" value="F:S-adenosylhomocysteine deaminase activity"/>
    <property type="evidence" value="ECO:0007669"/>
    <property type="project" value="UniProtKB-EC"/>
</dbReference>
<dbReference type="PANTHER" id="PTHR43794">
    <property type="entry name" value="AMINOHYDROLASE SSNA-RELATED"/>
    <property type="match status" value="1"/>
</dbReference>
<feature type="domain" description="Amidohydrolase-related" evidence="4">
    <location>
        <begin position="53"/>
        <end position="398"/>
    </location>
</feature>
<dbReference type="InterPro" id="IPR023512">
    <property type="entry name" value="Deaminase_MtaD/DadD"/>
</dbReference>
<gene>
    <name evidence="5" type="primary">mtaD_1</name>
    <name evidence="5" type="ORF">SDC9_06105</name>
</gene>
<keyword evidence="1" id="KW-0479">Metal-binding</keyword>
<dbReference type="Gene3D" id="2.30.40.10">
    <property type="entry name" value="Urease, subunit C, domain 1"/>
    <property type="match status" value="1"/>
</dbReference>
<dbReference type="FunFam" id="3.20.20.140:FF:000014">
    <property type="entry name" value="5-methylthioadenosine/S-adenosylhomocysteine deaminase"/>
    <property type="match status" value="1"/>
</dbReference>
<dbReference type="EMBL" id="VSSQ01000012">
    <property type="protein sequence ID" value="MPL60544.1"/>
    <property type="molecule type" value="Genomic_DNA"/>
</dbReference>
<evidence type="ECO:0000256" key="1">
    <source>
        <dbReference type="ARBA" id="ARBA00022723"/>
    </source>
</evidence>
<dbReference type="EC" id="3.5.4.28" evidence="5"/>
<dbReference type="SUPFAM" id="SSF51338">
    <property type="entry name" value="Composite domain of metallo-dependent hydrolases"/>
    <property type="match status" value="1"/>
</dbReference>
<keyword evidence="3" id="KW-0862">Zinc</keyword>
<dbReference type="PANTHER" id="PTHR43794:SF11">
    <property type="entry name" value="AMIDOHYDROLASE-RELATED DOMAIN-CONTAINING PROTEIN"/>
    <property type="match status" value="1"/>
</dbReference>
<dbReference type="Gene3D" id="3.20.20.140">
    <property type="entry name" value="Metal-dependent hydrolases"/>
    <property type="match status" value="1"/>
</dbReference>
<protein>
    <submittedName>
        <fullName evidence="5">5-methylthioadenosine/S-adenosylhomocysteine deaminase</fullName>
        <ecNumber evidence="5">3.5.4.28</ecNumber>
    </submittedName>
</protein>
<name>A0A644T123_9ZZZZ</name>
<dbReference type="CDD" id="cd01298">
    <property type="entry name" value="ATZ_TRZ_like"/>
    <property type="match status" value="1"/>
</dbReference>
<dbReference type="InterPro" id="IPR050287">
    <property type="entry name" value="MTA/SAH_deaminase"/>
</dbReference>
<evidence type="ECO:0000256" key="2">
    <source>
        <dbReference type="ARBA" id="ARBA00022801"/>
    </source>
</evidence>
<dbReference type="InterPro" id="IPR032466">
    <property type="entry name" value="Metal_Hydrolase"/>
</dbReference>
<evidence type="ECO:0000259" key="4">
    <source>
        <dbReference type="Pfam" id="PF01979"/>
    </source>
</evidence>
<dbReference type="InterPro" id="IPR006680">
    <property type="entry name" value="Amidohydro-rel"/>
</dbReference>
<evidence type="ECO:0000256" key="3">
    <source>
        <dbReference type="ARBA" id="ARBA00022833"/>
    </source>
</evidence>
<dbReference type="InterPro" id="IPR011059">
    <property type="entry name" value="Metal-dep_hydrolase_composite"/>
</dbReference>
<dbReference type="AlphaFoldDB" id="A0A644T123"/>